<sequence length="966" mass="106532">MVTGTGRRLQETNLRFVTGSLSLLFARERERAKQNGYVSGEDLAEIAGGEVAITNLNSKGEEFSFQIRFSLASEKRKGKPQQANARLKFVYFPIVQGKESIEKILDGLQEEGCKVSESFETFGRVSIRRLGRLLPEVRWDSIPFMQRGNRASTLQKSCRRVKCFIDLDAGFSPTPSKTDLASQNPFSVALRNFGSKQTDKDKDTDVKMVIHREGKPVTQLEQNYQDWVMKMHDAHDEEATSGEDEAILVLESLDKKALGILRDEFLTGIDAVVETCLMILLVSNLGTNYFQCSCDLIAVRVHKVVTRNGKLWKRGQNIKLLKGACGGVHNGNIYATIDYFLIEGFEDEAGGDTRILCRPIDCPKKEGCKLSCIDGSWRLELQKSLTLPITIIDSGKCLHADADEWTRKLERQQEKAPSKIDLLDERDCRELNIDGELPVSVRVGRAPPQQIVAVIRPASFTSVTPSKKLEQKHVVSMEGKEMVMVVKLVDPNTKPSAKVATKSVCSQRVFPTSCKGIGGLYIFSLGSKFPNLFKRAGTYNFSFSIGDSIRCNKTVVVKPSSKAAKWKLDDSLDPLPCNVRVGSCLGPLRIACFDEYENQIRFTSVPSLEVELKANAGFDLKIDDFETNLIDGGSTLMIKEMLVETDALDKIGPSYDATLEIRAQDKPLSILITPAPTSERDDVGCSTPYSRMTSTPQSGMASATPFPRVTPTPSLGLERTPCSQFGVLAIRSPSLDGSCPSGVMDIPQYTQSLKQELSTYEAQQEEIDERIKCLEAEQEQDEQELVTLQASAQGVLDPSSDVRDPRAAPARDLFLVRDSIRQLASDDQGVPDQATKDVRDPIEATRSIPARVPFVSSSRLNSFGGPIQQSSKVKSSRPRSASAQGVHDPSSDVRDPRAAPACDLFLVRDSIRQLASDDQGVPDQATKDVRDPIEATRSIPARVPFVSSSRLNSFGGPIQQSSKVKR</sequence>
<dbReference type="AlphaFoldDB" id="A0A8S9N4X5"/>
<dbReference type="PANTHER" id="PTHR33566">
    <property type="entry name" value="EN/SPM-LIKE TRANSPOSON-RELATED"/>
    <property type="match status" value="1"/>
</dbReference>
<feature type="compositionally biased region" description="Basic and acidic residues" evidence="2">
    <location>
        <begin position="925"/>
        <end position="934"/>
    </location>
</feature>
<proteinExistence type="predicted"/>
<dbReference type="EMBL" id="QGKX02002183">
    <property type="protein sequence ID" value="KAF3488547.1"/>
    <property type="molecule type" value="Genomic_DNA"/>
</dbReference>
<feature type="region of interest" description="Disordered" evidence="2">
    <location>
        <begin position="859"/>
        <end position="897"/>
    </location>
</feature>
<name>A0A8S9N4X5_BRACR</name>
<gene>
    <name evidence="3" type="ORF">F2Q69_00056421</name>
</gene>
<reference evidence="3" key="1">
    <citation type="submission" date="2019-12" db="EMBL/GenBank/DDBJ databases">
        <title>Genome sequencing and annotation of Brassica cretica.</title>
        <authorList>
            <person name="Studholme D.J."/>
            <person name="Sarris P."/>
        </authorList>
    </citation>
    <scope>NUCLEOTIDE SEQUENCE</scope>
    <source>
        <strain evidence="3">PFS-109/04</strain>
        <tissue evidence="3">Leaf</tissue>
    </source>
</reference>
<feature type="compositionally biased region" description="Polar residues" evidence="2">
    <location>
        <begin position="859"/>
        <end position="883"/>
    </location>
</feature>
<evidence type="ECO:0000256" key="2">
    <source>
        <dbReference type="SAM" id="MobiDB-lite"/>
    </source>
</evidence>
<comment type="caution">
    <text evidence="3">The sequence shown here is derived from an EMBL/GenBank/DDBJ whole genome shotgun (WGS) entry which is preliminary data.</text>
</comment>
<feature type="coiled-coil region" evidence="1">
    <location>
        <begin position="750"/>
        <end position="791"/>
    </location>
</feature>
<organism evidence="3 4">
    <name type="scientific">Brassica cretica</name>
    <name type="common">Mustard</name>
    <dbReference type="NCBI Taxonomy" id="69181"/>
    <lineage>
        <taxon>Eukaryota</taxon>
        <taxon>Viridiplantae</taxon>
        <taxon>Streptophyta</taxon>
        <taxon>Embryophyta</taxon>
        <taxon>Tracheophyta</taxon>
        <taxon>Spermatophyta</taxon>
        <taxon>Magnoliopsida</taxon>
        <taxon>eudicotyledons</taxon>
        <taxon>Gunneridae</taxon>
        <taxon>Pentapetalae</taxon>
        <taxon>rosids</taxon>
        <taxon>malvids</taxon>
        <taxon>Brassicales</taxon>
        <taxon>Brassicaceae</taxon>
        <taxon>Brassiceae</taxon>
        <taxon>Brassica</taxon>
    </lineage>
</organism>
<accession>A0A8S9N4X5</accession>
<feature type="region of interest" description="Disordered" evidence="2">
    <location>
        <begin position="915"/>
        <end position="935"/>
    </location>
</feature>
<keyword evidence="1" id="KW-0175">Coiled coil</keyword>
<evidence type="ECO:0000313" key="3">
    <source>
        <dbReference type="EMBL" id="KAF3488547.1"/>
    </source>
</evidence>
<feature type="region of interest" description="Disordered" evidence="2">
    <location>
        <begin position="824"/>
        <end position="845"/>
    </location>
</feature>
<evidence type="ECO:0000256" key="1">
    <source>
        <dbReference type="SAM" id="Coils"/>
    </source>
</evidence>
<dbReference type="Proteomes" id="UP000712600">
    <property type="component" value="Unassembled WGS sequence"/>
</dbReference>
<dbReference type="PANTHER" id="PTHR33566:SF1">
    <property type="entry name" value="EN_SPM-LIKE TRANSPOSON-RELATED"/>
    <property type="match status" value="1"/>
</dbReference>
<feature type="compositionally biased region" description="Basic and acidic residues" evidence="2">
    <location>
        <begin position="834"/>
        <end position="843"/>
    </location>
</feature>
<protein>
    <submittedName>
        <fullName evidence="3">Uncharacterized protein</fullName>
    </submittedName>
</protein>
<evidence type="ECO:0000313" key="4">
    <source>
        <dbReference type="Proteomes" id="UP000712600"/>
    </source>
</evidence>